<dbReference type="SUPFAM" id="SSF56425">
    <property type="entry name" value="Succinate dehydrogenase/fumarate reductase flavoprotein, catalytic domain"/>
    <property type="match status" value="1"/>
</dbReference>
<comment type="cofactor">
    <cofactor evidence="1">
        <name>FAD</name>
        <dbReference type="ChEBI" id="CHEBI:57692"/>
    </cofactor>
</comment>
<evidence type="ECO:0000313" key="7">
    <source>
        <dbReference type="Proteomes" id="UP001629745"/>
    </source>
</evidence>
<keyword evidence="7" id="KW-1185">Reference proteome</keyword>
<reference evidence="6 7" key="1">
    <citation type="submission" date="2023-11" db="EMBL/GenBank/DDBJ databases">
        <authorList>
            <person name="Val-Calvo J."/>
            <person name="Scortti M."/>
            <person name="Vazquez-Boland J."/>
        </authorList>
    </citation>
    <scope>NUCLEOTIDE SEQUENCE [LARGE SCALE GENOMIC DNA]</scope>
    <source>
        <strain evidence="6 7">PAM 2766</strain>
    </source>
</reference>
<dbReference type="InterPro" id="IPR027477">
    <property type="entry name" value="Succ_DH/fumarate_Rdtase_cat_sf"/>
</dbReference>
<evidence type="ECO:0000256" key="3">
    <source>
        <dbReference type="ARBA" id="ARBA00022827"/>
    </source>
</evidence>
<dbReference type="PANTHER" id="PTHR43400">
    <property type="entry name" value="FUMARATE REDUCTASE"/>
    <property type="match status" value="1"/>
</dbReference>
<dbReference type="PRINTS" id="PR00368">
    <property type="entry name" value="FADPNR"/>
</dbReference>
<dbReference type="SUPFAM" id="SSF51905">
    <property type="entry name" value="FAD/NAD(P)-binding domain"/>
    <property type="match status" value="1"/>
</dbReference>
<proteinExistence type="predicted"/>
<dbReference type="InterPro" id="IPR036188">
    <property type="entry name" value="FAD/NAD-bd_sf"/>
</dbReference>
<dbReference type="InterPro" id="IPR003953">
    <property type="entry name" value="FAD-dep_OxRdtase_2_FAD-bd"/>
</dbReference>
<keyword evidence="4" id="KW-0560">Oxidoreductase</keyword>
<dbReference type="EMBL" id="JBDLNV010000002">
    <property type="protein sequence ID" value="MFM1722925.1"/>
    <property type="molecule type" value="Genomic_DNA"/>
</dbReference>
<keyword evidence="3" id="KW-0274">FAD</keyword>
<evidence type="ECO:0000256" key="2">
    <source>
        <dbReference type="ARBA" id="ARBA00022630"/>
    </source>
</evidence>
<evidence type="ECO:0000256" key="1">
    <source>
        <dbReference type="ARBA" id="ARBA00001974"/>
    </source>
</evidence>
<name>A0ABW9FDU2_9NOCA</name>
<organism evidence="6 7">
    <name type="scientific">Rhodococcus parequi</name>
    <dbReference type="NCBI Taxonomy" id="3137122"/>
    <lineage>
        <taxon>Bacteria</taxon>
        <taxon>Bacillati</taxon>
        <taxon>Actinomycetota</taxon>
        <taxon>Actinomycetes</taxon>
        <taxon>Mycobacteriales</taxon>
        <taxon>Nocardiaceae</taxon>
        <taxon>Rhodococcus</taxon>
    </lineage>
</organism>
<evidence type="ECO:0000313" key="6">
    <source>
        <dbReference type="EMBL" id="MFM1722925.1"/>
    </source>
</evidence>
<feature type="domain" description="FAD-dependent oxidoreductase 2 FAD-binding" evidence="5">
    <location>
        <begin position="7"/>
        <end position="453"/>
    </location>
</feature>
<dbReference type="InterPro" id="IPR050315">
    <property type="entry name" value="FAD-oxidoreductase_2"/>
</dbReference>
<evidence type="ECO:0000256" key="4">
    <source>
        <dbReference type="ARBA" id="ARBA00023002"/>
    </source>
</evidence>
<dbReference type="PANTHER" id="PTHR43400:SF10">
    <property type="entry name" value="3-OXOSTEROID 1-DEHYDROGENASE"/>
    <property type="match status" value="1"/>
</dbReference>
<dbReference type="Proteomes" id="UP001629745">
    <property type="component" value="Unassembled WGS sequence"/>
</dbReference>
<dbReference type="Gene3D" id="3.90.700.10">
    <property type="entry name" value="Succinate dehydrogenase/fumarate reductase flavoprotein, catalytic domain"/>
    <property type="match status" value="1"/>
</dbReference>
<protein>
    <submittedName>
        <fullName evidence="6">FAD-dependent oxidoreductase</fullName>
    </submittedName>
</protein>
<dbReference type="Gene3D" id="3.50.50.60">
    <property type="entry name" value="FAD/NAD(P)-binding domain"/>
    <property type="match status" value="1"/>
</dbReference>
<keyword evidence="2" id="KW-0285">Flavoprotein</keyword>
<dbReference type="Pfam" id="PF00890">
    <property type="entry name" value="FAD_binding_2"/>
    <property type="match status" value="1"/>
</dbReference>
<evidence type="ECO:0000259" key="5">
    <source>
        <dbReference type="Pfam" id="PF00890"/>
    </source>
</evidence>
<comment type="caution">
    <text evidence="6">The sequence shown here is derived from an EMBL/GenBank/DDBJ whole genome shotgun (WGS) entry which is preliminary data.</text>
</comment>
<dbReference type="RefSeq" id="WP_420163499.1">
    <property type="nucleotide sequence ID" value="NZ_JBDLNV010000002.1"/>
</dbReference>
<gene>
    <name evidence="6" type="ORF">ABEU20_001485</name>
</gene>
<accession>A0ABW9FDU2</accession>
<sequence>MSEDNWDVVVIGGGGAGLAAAVSAAEQGASVLLFESQTELGGSTQLSAGLFTAAGTSVQRGLGIEDTAEKFFQHYMDLNHWMLKPGLVRAFCENAGPTLEWLIGLGVEIPARESANAHMPGLAQAGVEDVWRGHVPKDQGYGLVQVLDKARRDRGVEVVMNTRVQSLLVEDGRVVGVVADDIEVRASAVVIASGGFAQNKDLVDRLYPFANRGGDSLFVVAAEGSQGDHLAFGEQVDAAVTGEGWGLMLPTAYFQRFHHWQSGFPPKSRIYVNGGGRRFMDEDASYAVSTGIIDAQQGGAWVVFDERARLNLPVGYTDWAPERILEEAESGRTLRADSLTELAGAMGVPADALEAAVTRWNDQLPNGVDDDFLRHRTLSNKGSTANPDPIDQGPFYAARLLPAELVCTHAGVEIDSNASVLDRTGRPVDGLFAAGEAGAGILGLRYVGGGNAVANALTMGRIAGMNAARTARGESTTSTALTTAGI</sequence>